<dbReference type="Proteomes" id="UP001551695">
    <property type="component" value="Unassembled WGS sequence"/>
</dbReference>
<keyword evidence="3" id="KW-1185">Reference proteome</keyword>
<organism evidence="2 3">
    <name type="scientific">Nocardia aurea</name>
    <dbReference type="NCBI Taxonomy" id="2144174"/>
    <lineage>
        <taxon>Bacteria</taxon>
        <taxon>Bacillati</taxon>
        <taxon>Actinomycetota</taxon>
        <taxon>Actinomycetes</taxon>
        <taxon>Mycobacteriales</taxon>
        <taxon>Nocardiaceae</taxon>
        <taxon>Nocardia</taxon>
    </lineage>
</organism>
<dbReference type="RefSeq" id="WP_109526272.1">
    <property type="nucleotide sequence ID" value="NZ_JBEXKW010000045.1"/>
</dbReference>
<reference evidence="2 3" key="1">
    <citation type="submission" date="2024-06" db="EMBL/GenBank/DDBJ databases">
        <title>The Natural Products Discovery Center: Release of the First 8490 Sequenced Strains for Exploring Actinobacteria Biosynthetic Diversity.</title>
        <authorList>
            <person name="Kalkreuter E."/>
            <person name="Kautsar S.A."/>
            <person name="Yang D."/>
            <person name="Bader C.D."/>
            <person name="Teijaro C.N."/>
            <person name="Fluegel L."/>
            <person name="Davis C.M."/>
            <person name="Simpson J.R."/>
            <person name="Lauterbach L."/>
            <person name="Steele A.D."/>
            <person name="Gui C."/>
            <person name="Meng S."/>
            <person name="Li G."/>
            <person name="Viehrig K."/>
            <person name="Ye F."/>
            <person name="Su P."/>
            <person name="Kiefer A.F."/>
            <person name="Nichols A."/>
            <person name="Cepeda A.J."/>
            <person name="Yan W."/>
            <person name="Fan B."/>
            <person name="Jiang Y."/>
            <person name="Adhikari A."/>
            <person name="Zheng C.-J."/>
            <person name="Schuster L."/>
            <person name="Cowan T.M."/>
            <person name="Smanski M.J."/>
            <person name="Chevrette M.G."/>
            <person name="De Carvalho L.P.S."/>
            <person name="Shen B."/>
        </authorList>
    </citation>
    <scope>NUCLEOTIDE SEQUENCE [LARGE SCALE GENOMIC DNA]</scope>
    <source>
        <strain evidence="2 3">NPDC050403</strain>
    </source>
</reference>
<sequence>MKAVMGPADRAIAVGAGPAPRTTGKRRRTVVQTERRLIMAAGLPARRAIRLPRSCAATPVEERTDDE</sequence>
<protein>
    <submittedName>
        <fullName evidence="2">Uncharacterized protein</fullName>
    </submittedName>
</protein>
<feature type="region of interest" description="Disordered" evidence="1">
    <location>
        <begin position="1"/>
        <end position="29"/>
    </location>
</feature>
<evidence type="ECO:0000313" key="2">
    <source>
        <dbReference type="EMBL" id="MEV0706543.1"/>
    </source>
</evidence>
<comment type="caution">
    <text evidence="2">The sequence shown here is derived from an EMBL/GenBank/DDBJ whole genome shotgun (WGS) entry which is preliminary data.</text>
</comment>
<accession>A0ABV3FMA3</accession>
<dbReference type="EMBL" id="JBFAKC010000001">
    <property type="protein sequence ID" value="MEV0706543.1"/>
    <property type="molecule type" value="Genomic_DNA"/>
</dbReference>
<evidence type="ECO:0000313" key="3">
    <source>
        <dbReference type="Proteomes" id="UP001551695"/>
    </source>
</evidence>
<gene>
    <name evidence="2" type="ORF">AB0I48_03170</name>
</gene>
<evidence type="ECO:0000256" key="1">
    <source>
        <dbReference type="SAM" id="MobiDB-lite"/>
    </source>
</evidence>
<proteinExistence type="predicted"/>
<name>A0ABV3FMA3_9NOCA</name>